<sequence length="117" mass="14096">MLAKKFKLPIQGSLRNKKALKFLKGEYFHFKIFENKLNYSRFGVIISNKISKKSFLRNKLKRIIFEKIRLEKFHLKPNRDCLIIVLPEIAKNFPITPFIKREIIKNLEINLKKFIYN</sequence>
<keyword evidence="4" id="KW-0378">Hydrolase</keyword>
<accession>A0A2M6NS56</accession>
<keyword evidence="3" id="KW-0255">Endonuclease</keyword>
<evidence type="ECO:0000256" key="3">
    <source>
        <dbReference type="ARBA" id="ARBA00022759"/>
    </source>
</evidence>
<dbReference type="GO" id="GO:0000049">
    <property type="term" value="F:tRNA binding"/>
    <property type="evidence" value="ECO:0007669"/>
    <property type="project" value="InterPro"/>
</dbReference>
<keyword evidence="2" id="KW-0540">Nuclease</keyword>
<dbReference type="InterPro" id="IPR000100">
    <property type="entry name" value="RNase_P"/>
</dbReference>
<dbReference type="EMBL" id="PFCJ01000015">
    <property type="protein sequence ID" value="PIR72414.1"/>
    <property type="molecule type" value="Genomic_DNA"/>
</dbReference>
<evidence type="ECO:0000313" key="7">
    <source>
        <dbReference type="Proteomes" id="UP000228756"/>
    </source>
</evidence>
<dbReference type="Pfam" id="PF00825">
    <property type="entry name" value="Ribonuclease_P"/>
    <property type="match status" value="1"/>
</dbReference>
<gene>
    <name evidence="6" type="ORF">COU42_01315</name>
</gene>
<dbReference type="InterPro" id="IPR020568">
    <property type="entry name" value="Ribosomal_Su5_D2-typ_SF"/>
</dbReference>
<dbReference type="Proteomes" id="UP000228756">
    <property type="component" value="Unassembled WGS sequence"/>
</dbReference>
<proteinExistence type="predicted"/>
<evidence type="ECO:0000256" key="4">
    <source>
        <dbReference type="ARBA" id="ARBA00022801"/>
    </source>
</evidence>
<reference evidence="7" key="1">
    <citation type="submission" date="2017-09" db="EMBL/GenBank/DDBJ databases">
        <title>Depth-based differentiation of microbial function through sediment-hosted aquifers and enrichment of novel symbionts in the deep terrestrial subsurface.</title>
        <authorList>
            <person name="Probst A.J."/>
            <person name="Ladd B."/>
            <person name="Jarett J.K."/>
            <person name="Geller-Mcgrath D.E."/>
            <person name="Sieber C.M.K."/>
            <person name="Emerson J.B."/>
            <person name="Anantharaman K."/>
            <person name="Thomas B.C."/>
            <person name="Malmstrom R."/>
            <person name="Stieglmeier M."/>
            <person name="Klingl A."/>
            <person name="Woyke T."/>
            <person name="Ryan C.M."/>
            <person name="Banfield J.F."/>
        </authorList>
    </citation>
    <scope>NUCLEOTIDE SEQUENCE [LARGE SCALE GENOMIC DNA]</scope>
</reference>
<dbReference type="GO" id="GO:0004526">
    <property type="term" value="F:ribonuclease P activity"/>
    <property type="evidence" value="ECO:0007669"/>
    <property type="project" value="InterPro"/>
</dbReference>
<dbReference type="SUPFAM" id="SSF54211">
    <property type="entry name" value="Ribosomal protein S5 domain 2-like"/>
    <property type="match status" value="1"/>
</dbReference>
<keyword evidence="1" id="KW-0819">tRNA processing</keyword>
<protein>
    <submittedName>
        <fullName evidence="6">Uncharacterized protein</fullName>
    </submittedName>
</protein>
<evidence type="ECO:0000313" key="6">
    <source>
        <dbReference type="EMBL" id="PIR72414.1"/>
    </source>
</evidence>
<organism evidence="6 7">
    <name type="scientific">Candidatus Nealsonbacteria bacterium CG10_big_fil_rev_8_21_14_0_10_36_24</name>
    <dbReference type="NCBI Taxonomy" id="1974710"/>
    <lineage>
        <taxon>Bacteria</taxon>
        <taxon>Candidatus Nealsoniibacteriota</taxon>
    </lineage>
</organism>
<comment type="caution">
    <text evidence="6">The sequence shown here is derived from an EMBL/GenBank/DDBJ whole genome shotgun (WGS) entry which is preliminary data.</text>
</comment>
<dbReference type="GO" id="GO:0008033">
    <property type="term" value="P:tRNA processing"/>
    <property type="evidence" value="ECO:0007669"/>
    <property type="project" value="UniProtKB-KW"/>
</dbReference>
<evidence type="ECO:0000256" key="1">
    <source>
        <dbReference type="ARBA" id="ARBA00022694"/>
    </source>
</evidence>
<dbReference type="AlphaFoldDB" id="A0A2M6NS56"/>
<name>A0A2M6NS56_9BACT</name>
<evidence type="ECO:0000256" key="2">
    <source>
        <dbReference type="ARBA" id="ARBA00022722"/>
    </source>
</evidence>
<evidence type="ECO:0000256" key="5">
    <source>
        <dbReference type="ARBA" id="ARBA00022884"/>
    </source>
</evidence>
<keyword evidence="5" id="KW-0694">RNA-binding</keyword>
<dbReference type="InterPro" id="IPR014721">
    <property type="entry name" value="Ribsml_uS5_D2-typ_fold_subgr"/>
</dbReference>
<dbReference type="Gene3D" id="3.30.230.10">
    <property type="match status" value="1"/>
</dbReference>